<dbReference type="InParanoid" id="Q8TJR6"/>
<dbReference type="EnsemblBacteria" id="AAM07066">
    <property type="protein sequence ID" value="AAM07066"/>
    <property type="gene ID" value="MA_3712"/>
</dbReference>
<evidence type="ECO:0000313" key="2">
    <source>
        <dbReference type="Proteomes" id="UP000002487"/>
    </source>
</evidence>
<dbReference type="KEGG" id="mac:MA_3712"/>
<gene>
    <name evidence="1" type="ordered locus">MA_3712</name>
</gene>
<organism evidence="1 2">
    <name type="scientific">Methanosarcina acetivorans (strain ATCC 35395 / DSM 2834 / JCM 12185 / C2A)</name>
    <dbReference type="NCBI Taxonomy" id="188937"/>
    <lineage>
        <taxon>Archaea</taxon>
        <taxon>Methanobacteriati</taxon>
        <taxon>Methanobacteriota</taxon>
        <taxon>Stenosarchaea group</taxon>
        <taxon>Methanomicrobia</taxon>
        <taxon>Methanosarcinales</taxon>
        <taxon>Methanosarcinaceae</taxon>
        <taxon>Methanosarcina</taxon>
    </lineage>
</organism>
<keyword evidence="2" id="KW-1185">Reference proteome</keyword>
<proteinExistence type="predicted"/>
<dbReference type="Proteomes" id="UP000002487">
    <property type="component" value="Chromosome"/>
</dbReference>
<dbReference type="EMBL" id="AE010299">
    <property type="protein sequence ID" value="AAM07066.1"/>
    <property type="molecule type" value="Genomic_DNA"/>
</dbReference>
<dbReference type="HOGENOM" id="CLU_2662292_0_0_2"/>
<evidence type="ECO:0000313" key="1">
    <source>
        <dbReference type="EMBL" id="AAM07066.1"/>
    </source>
</evidence>
<accession>Q8TJR6</accession>
<reference evidence="1 2" key="1">
    <citation type="journal article" date="2002" name="Genome Res.">
        <title>The genome of Methanosarcina acetivorans reveals extensive metabolic and physiological diversity.</title>
        <authorList>
            <person name="Galagan J.E."/>
            <person name="Nusbaum C."/>
            <person name="Roy A."/>
            <person name="Endrizzi M.G."/>
            <person name="Macdonald P."/>
            <person name="FitzHugh W."/>
            <person name="Calvo S."/>
            <person name="Engels R."/>
            <person name="Smirnov S."/>
            <person name="Atnoor D."/>
            <person name="Brown A."/>
            <person name="Allen N."/>
            <person name="Naylor J."/>
            <person name="Stange-Thomann N."/>
            <person name="DeArellano K."/>
            <person name="Johnson R."/>
            <person name="Linton L."/>
            <person name="McEwan P."/>
            <person name="McKernan K."/>
            <person name="Talamas J."/>
            <person name="Tirrell A."/>
            <person name="Ye W."/>
            <person name="Zimmer A."/>
            <person name="Barber R.D."/>
            <person name="Cann I."/>
            <person name="Graham D.E."/>
            <person name="Grahame D.A."/>
            <person name="Guss A."/>
            <person name="Hedderich R."/>
            <person name="Ingram-Smith C."/>
            <person name="Kuettner C.H."/>
            <person name="Krzycki J.A."/>
            <person name="Leigh J.A."/>
            <person name="Li W."/>
            <person name="Liu J."/>
            <person name="Mukhopadhyay B."/>
            <person name="Reeve J.N."/>
            <person name="Smith K."/>
            <person name="Springer T.A."/>
            <person name="Umayam L.A."/>
            <person name="White O."/>
            <person name="White R.H."/>
            <person name="de Macario E.C."/>
            <person name="Ferry J.G."/>
            <person name="Jarrell K.F."/>
            <person name="Jing H."/>
            <person name="Macario A.J.L."/>
            <person name="Paulsen I."/>
            <person name="Pritchett M."/>
            <person name="Sowers K.R."/>
            <person name="Swanson R.V."/>
            <person name="Zinder S.H."/>
            <person name="Lander E."/>
            <person name="Metcalf W.W."/>
            <person name="Birren B."/>
        </authorList>
    </citation>
    <scope>NUCLEOTIDE SEQUENCE [LARGE SCALE GENOMIC DNA]</scope>
    <source>
        <strain evidence="2">ATCC 35395 / DSM 2834 / JCM 12185 / C2A</strain>
    </source>
</reference>
<name>Q8TJR6_METAC</name>
<sequence length="75" mass="8415">MPGKTIIFCFFLLPFCFLGRTARQLVGALINTIIEKLLPDLRAAFSALRIFLRYIVSLNFGTDFQIVNYLACGPA</sequence>
<protein>
    <submittedName>
        <fullName evidence="1">Uncharacterized protein</fullName>
    </submittedName>
</protein>
<dbReference type="AlphaFoldDB" id="Q8TJR6"/>